<proteinExistence type="inferred from homology"/>
<evidence type="ECO:0000313" key="15">
    <source>
        <dbReference type="EMBL" id="KAK7070098.1"/>
    </source>
</evidence>
<dbReference type="Pfam" id="PF17039">
    <property type="entry name" value="Glyco_tran_10_N"/>
    <property type="match status" value="1"/>
</dbReference>
<evidence type="ECO:0000256" key="1">
    <source>
        <dbReference type="ARBA" id="ARBA00004447"/>
    </source>
</evidence>
<evidence type="ECO:0000256" key="10">
    <source>
        <dbReference type="ARBA" id="ARBA00023136"/>
    </source>
</evidence>
<dbReference type="EC" id="2.4.1.-" evidence="12"/>
<accession>A0AAN8WX50</accession>
<dbReference type="InterPro" id="IPR001503">
    <property type="entry name" value="Glyco_trans_10"/>
</dbReference>
<sequence>MSGGGHSSVKPKSLLAIITTLTIYLGVTINLFDIIKDHNDSGDTNYSYDLKRFNKMMARAHNTNKEYKADSIYQFKDEYFEPLLSLYRKKAKGLLDPTRKRFRSGEKPRVLLWSDPFIPNFWDAQLSHVQQDLCPLSCERNTADAIVIYLRGARSANVVYQNLSPRNPTQPWIMLTFEAPPRANSIYKTNYREFNGLFNRTMMYRYDADIRVPHGFVVKRDDAMYLPSTWVVPPILADEHMDINASEIKNITNSFTNNTSNIEKKRKLVVTFISNCQSKIRLNYIHDFQQYAPVEVYGKCGENICGHSMYVDHRYIPMEDPCLKIAGENYLFFFAFENAFCTDYITEKVYNLLYFPIVPVVFGSAKYSTLLPSGSYIDASKYTPRELARKLLYLQKHPMEYKKYLFWRYYYQPSTIGGERSLCHLCARLYDEDFYEYNVIEDFRSWFVIKSMCLEENIAF</sequence>
<evidence type="ECO:0000256" key="7">
    <source>
        <dbReference type="ARBA" id="ARBA00022968"/>
    </source>
</evidence>
<evidence type="ECO:0000256" key="5">
    <source>
        <dbReference type="ARBA" id="ARBA00022679"/>
    </source>
</evidence>
<dbReference type="InterPro" id="IPR055270">
    <property type="entry name" value="Glyco_tran_10_C"/>
</dbReference>
<keyword evidence="16" id="KW-1185">Reference proteome</keyword>
<dbReference type="AlphaFoldDB" id="A0AAN8WX50"/>
<evidence type="ECO:0000259" key="14">
    <source>
        <dbReference type="Pfam" id="PF17039"/>
    </source>
</evidence>
<protein>
    <recommendedName>
        <fullName evidence="12">Fucosyltransferase</fullName>
        <ecNumber evidence="12">2.4.1.-</ecNumber>
    </recommendedName>
</protein>
<dbReference type="Proteomes" id="UP001381693">
    <property type="component" value="Unassembled WGS sequence"/>
</dbReference>
<comment type="caution">
    <text evidence="15">The sequence shown here is derived from an EMBL/GenBank/DDBJ whole genome shotgun (WGS) entry which is preliminary data.</text>
</comment>
<keyword evidence="10 12" id="KW-0472">Membrane</keyword>
<gene>
    <name evidence="15" type="ORF">SK128_001220</name>
</gene>
<evidence type="ECO:0000256" key="8">
    <source>
        <dbReference type="ARBA" id="ARBA00022989"/>
    </source>
</evidence>
<comment type="subcellular location">
    <subcellularLocation>
        <location evidence="1 12">Golgi apparatus</location>
        <location evidence="1 12">Golgi stack membrane</location>
        <topology evidence="1 12">Single-pass type II membrane protein</topology>
    </subcellularLocation>
</comment>
<dbReference type="InterPro" id="IPR031481">
    <property type="entry name" value="Glyco_tran_10_N"/>
</dbReference>
<keyword evidence="8 12" id="KW-1133">Transmembrane helix</keyword>
<evidence type="ECO:0000313" key="16">
    <source>
        <dbReference type="Proteomes" id="UP001381693"/>
    </source>
</evidence>
<evidence type="ECO:0000256" key="9">
    <source>
        <dbReference type="ARBA" id="ARBA00023034"/>
    </source>
</evidence>
<keyword evidence="11" id="KW-0325">Glycoprotein</keyword>
<reference evidence="15 16" key="1">
    <citation type="submission" date="2023-11" db="EMBL/GenBank/DDBJ databases">
        <title>Halocaridina rubra genome assembly.</title>
        <authorList>
            <person name="Smith C."/>
        </authorList>
    </citation>
    <scope>NUCLEOTIDE SEQUENCE [LARGE SCALE GENOMIC DNA]</scope>
    <source>
        <strain evidence="15">EP-1</strain>
        <tissue evidence="15">Whole</tissue>
    </source>
</reference>
<evidence type="ECO:0000256" key="6">
    <source>
        <dbReference type="ARBA" id="ARBA00022692"/>
    </source>
</evidence>
<feature type="transmembrane region" description="Helical" evidence="12">
    <location>
        <begin position="12"/>
        <end position="32"/>
    </location>
</feature>
<dbReference type="Gene3D" id="3.40.50.11660">
    <property type="entry name" value="Glycosyl transferase family 10, C-terminal domain"/>
    <property type="match status" value="1"/>
</dbReference>
<dbReference type="GO" id="GO:0008417">
    <property type="term" value="F:fucosyltransferase activity"/>
    <property type="evidence" value="ECO:0007669"/>
    <property type="project" value="InterPro"/>
</dbReference>
<feature type="domain" description="Fucosyltransferase C-terminal" evidence="13">
    <location>
        <begin position="263"/>
        <end position="446"/>
    </location>
</feature>
<evidence type="ECO:0000256" key="2">
    <source>
        <dbReference type="ARBA" id="ARBA00004922"/>
    </source>
</evidence>
<dbReference type="PANTHER" id="PTHR48438:SF1">
    <property type="entry name" value="ALPHA-(1,3)-FUCOSYLTRANSFERASE C-RELATED"/>
    <property type="match status" value="1"/>
</dbReference>
<dbReference type="PANTHER" id="PTHR48438">
    <property type="entry name" value="ALPHA-(1,3)-FUCOSYLTRANSFERASE C-RELATED"/>
    <property type="match status" value="1"/>
</dbReference>
<dbReference type="SUPFAM" id="SSF53756">
    <property type="entry name" value="UDP-Glycosyltransferase/glycogen phosphorylase"/>
    <property type="match status" value="1"/>
</dbReference>
<evidence type="ECO:0000259" key="13">
    <source>
        <dbReference type="Pfam" id="PF00852"/>
    </source>
</evidence>
<evidence type="ECO:0000256" key="11">
    <source>
        <dbReference type="ARBA" id="ARBA00023180"/>
    </source>
</evidence>
<comment type="pathway">
    <text evidence="2">Protein modification; protein glycosylation.</text>
</comment>
<dbReference type="Pfam" id="PF00852">
    <property type="entry name" value="Glyco_transf_10"/>
    <property type="match status" value="1"/>
</dbReference>
<keyword evidence="7" id="KW-0735">Signal-anchor</keyword>
<keyword evidence="6 12" id="KW-0812">Transmembrane</keyword>
<keyword evidence="9 12" id="KW-0333">Golgi apparatus</keyword>
<organism evidence="15 16">
    <name type="scientific">Halocaridina rubra</name>
    <name type="common">Hawaiian red shrimp</name>
    <dbReference type="NCBI Taxonomy" id="373956"/>
    <lineage>
        <taxon>Eukaryota</taxon>
        <taxon>Metazoa</taxon>
        <taxon>Ecdysozoa</taxon>
        <taxon>Arthropoda</taxon>
        <taxon>Crustacea</taxon>
        <taxon>Multicrustacea</taxon>
        <taxon>Malacostraca</taxon>
        <taxon>Eumalacostraca</taxon>
        <taxon>Eucarida</taxon>
        <taxon>Decapoda</taxon>
        <taxon>Pleocyemata</taxon>
        <taxon>Caridea</taxon>
        <taxon>Atyoidea</taxon>
        <taxon>Atyidae</taxon>
        <taxon>Halocaridina</taxon>
    </lineage>
</organism>
<keyword evidence="5 12" id="KW-0808">Transferase</keyword>
<name>A0AAN8WX50_HALRR</name>
<keyword evidence="4 12" id="KW-0328">Glycosyltransferase</keyword>
<evidence type="ECO:0000256" key="12">
    <source>
        <dbReference type="RuleBase" id="RU003832"/>
    </source>
</evidence>
<comment type="similarity">
    <text evidence="3 12">Belongs to the glycosyltransferase 10 family.</text>
</comment>
<dbReference type="GO" id="GO:0032580">
    <property type="term" value="C:Golgi cisterna membrane"/>
    <property type="evidence" value="ECO:0007669"/>
    <property type="project" value="UniProtKB-SubCell"/>
</dbReference>
<dbReference type="EMBL" id="JAXCGZ010015550">
    <property type="protein sequence ID" value="KAK7070098.1"/>
    <property type="molecule type" value="Genomic_DNA"/>
</dbReference>
<dbReference type="InterPro" id="IPR038577">
    <property type="entry name" value="GT10-like_C_sf"/>
</dbReference>
<feature type="domain" description="Fucosyltransferase N-terminal" evidence="14">
    <location>
        <begin position="106"/>
        <end position="215"/>
    </location>
</feature>
<evidence type="ECO:0000256" key="3">
    <source>
        <dbReference type="ARBA" id="ARBA00008919"/>
    </source>
</evidence>
<evidence type="ECO:0000256" key="4">
    <source>
        <dbReference type="ARBA" id="ARBA00022676"/>
    </source>
</evidence>